<dbReference type="FunFam" id="3.30.420.10:FF:000076">
    <property type="entry name" value="RBR-type E3 ubiquitin transferase"/>
    <property type="match status" value="1"/>
</dbReference>
<dbReference type="Pfam" id="PF13456">
    <property type="entry name" value="RVT_3"/>
    <property type="match status" value="1"/>
</dbReference>
<dbReference type="FunFam" id="3.30.40.10:FF:000230">
    <property type="entry name" value="RBR-type E3 ubiquitin transferase"/>
    <property type="match status" value="1"/>
</dbReference>
<keyword evidence="7" id="KW-0677">Repeat</keyword>
<keyword evidence="5" id="KW-0808">Transferase</keyword>
<dbReference type="PANTHER" id="PTHR11685">
    <property type="entry name" value="RBR FAMILY RING FINGER AND IBR DOMAIN-CONTAINING"/>
    <property type="match status" value="1"/>
</dbReference>
<organism evidence="12 13">
    <name type="scientific">Eruca vesicaria subsp. sativa</name>
    <name type="common">Garden rocket</name>
    <name type="synonym">Eruca sativa</name>
    <dbReference type="NCBI Taxonomy" id="29727"/>
    <lineage>
        <taxon>Eukaryota</taxon>
        <taxon>Viridiplantae</taxon>
        <taxon>Streptophyta</taxon>
        <taxon>Embryophyta</taxon>
        <taxon>Tracheophyta</taxon>
        <taxon>Spermatophyta</taxon>
        <taxon>Magnoliopsida</taxon>
        <taxon>eudicotyledons</taxon>
        <taxon>Gunneridae</taxon>
        <taxon>Pentapetalae</taxon>
        <taxon>rosids</taxon>
        <taxon>malvids</taxon>
        <taxon>Brassicales</taxon>
        <taxon>Brassicaceae</taxon>
        <taxon>Brassiceae</taxon>
        <taxon>Eruca</taxon>
    </lineage>
</organism>
<evidence type="ECO:0000256" key="2">
    <source>
        <dbReference type="ARBA" id="ARBA00001947"/>
    </source>
</evidence>
<evidence type="ECO:0000256" key="6">
    <source>
        <dbReference type="ARBA" id="ARBA00022723"/>
    </source>
</evidence>
<evidence type="ECO:0000313" key="13">
    <source>
        <dbReference type="Proteomes" id="UP001642260"/>
    </source>
</evidence>
<evidence type="ECO:0000256" key="1">
    <source>
        <dbReference type="ARBA" id="ARBA00001798"/>
    </source>
</evidence>
<proteinExistence type="predicted"/>
<dbReference type="InterPro" id="IPR002867">
    <property type="entry name" value="IBR_dom"/>
</dbReference>
<dbReference type="CDD" id="cd22582">
    <property type="entry name" value="BRcat_RBR_unk"/>
    <property type="match status" value="1"/>
</dbReference>
<dbReference type="InterPro" id="IPR013083">
    <property type="entry name" value="Znf_RING/FYVE/PHD"/>
</dbReference>
<comment type="pathway">
    <text evidence="3">Protein modification; protein ubiquitination.</text>
</comment>
<dbReference type="CDD" id="cd22584">
    <property type="entry name" value="Rcat_RBR_unk"/>
    <property type="match status" value="1"/>
</dbReference>
<dbReference type="InterPro" id="IPR044066">
    <property type="entry name" value="TRIAD_supradom"/>
</dbReference>
<dbReference type="PROSITE" id="PS51873">
    <property type="entry name" value="TRIAD"/>
    <property type="match status" value="1"/>
</dbReference>
<dbReference type="InterPro" id="IPR036397">
    <property type="entry name" value="RNaseH_sf"/>
</dbReference>
<dbReference type="Gene3D" id="3.30.40.10">
    <property type="entry name" value="Zinc/RING finger domain, C3HC4 (zinc finger)"/>
    <property type="match status" value="1"/>
</dbReference>
<dbReference type="Gene3D" id="3.30.420.10">
    <property type="entry name" value="Ribonuclease H-like superfamily/Ribonuclease H"/>
    <property type="match status" value="1"/>
</dbReference>
<evidence type="ECO:0000256" key="7">
    <source>
        <dbReference type="ARBA" id="ARBA00022737"/>
    </source>
</evidence>
<dbReference type="Proteomes" id="UP001642260">
    <property type="component" value="Unassembled WGS sequence"/>
</dbReference>
<dbReference type="Pfam" id="PF01485">
    <property type="entry name" value="IBR"/>
    <property type="match status" value="2"/>
</dbReference>
<keyword evidence="8" id="KW-0863">Zinc-finger</keyword>
<dbReference type="InterPro" id="IPR031127">
    <property type="entry name" value="E3_UB_ligase_RBR"/>
</dbReference>
<dbReference type="SMART" id="SM00647">
    <property type="entry name" value="IBR"/>
    <property type="match status" value="2"/>
</dbReference>
<protein>
    <recommendedName>
        <fullName evidence="4">RBR-type E3 ubiquitin transferase</fullName>
        <ecNumber evidence="4">2.3.2.31</ecNumber>
    </recommendedName>
</protein>
<accession>A0ABC8LLC0</accession>
<evidence type="ECO:0000256" key="3">
    <source>
        <dbReference type="ARBA" id="ARBA00004906"/>
    </source>
</evidence>
<sequence length="530" mass="60425">MEESHVSDLISKRQRLDSSIAGDITIPKGEGSSKLIQFADNVVYRLYFKGLVSDDEVAESGERTVTAGFGVAICDEADNLLYEMKKSTSDGEIKRRGVEITALIHGLTEAFNLGIRHVRIHCDDYPIFQFINGGDKPQQTKMRQLVNEVCRLKEKMVSCEPLMVARNDVKFAFKLAREAIASQSKASQGETCAICLEDTNVERMFSTDICPHRHCFSCVKQFVEVKLLSGIVPTCLGEGCKLELTFESCCKILTPRVIEMWKQKMKEDSIPPAERIYCPYPNCAMLMSKSDLSSNADTADQSNVRECVKCRGQFCIDCKVPSHTDMSCADYKKLHPDPLLDDMKLKSLANDNKWRQCVKCRHMIELSHGCNHMTCRCGYEFCYKCGVEWVKNRSSCPSGCLLTGHGDYDDEDDDNDSDHTCEEDMCECYYDDDGNRWRDWEDFVDHQPHVYVSALCLRRLIHKSTKYFLCSYDMSPLPPDVVQEYQFSPEHFCTDATEEDGYDDPSNYGGLPDFYDHGAFEAFYRDYYSL</sequence>
<keyword evidence="6" id="KW-0479">Metal-binding</keyword>
<keyword evidence="13" id="KW-1185">Reference proteome</keyword>
<dbReference type="GO" id="GO:0008270">
    <property type="term" value="F:zinc ion binding"/>
    <property type="evidence" value="ECO:0007669"/>
    <property type="project" value="UniProtKB-KW"/>
</dbReference>
<keyword evidence="10" id="KW-0862">Zinc</keyword>
<evidence type="ECO:0000256" key="5">
    <source>
        <dbReference type="ARBA" id="ARBA00022679"/>
    </source>
</evidence>
<evidence type="ECO:0000256" key="8">
    <source>
        <dbReference type="ARBA" id="ARBA00022771"/>
    </source>
</evidence>
<evidence type="ECO:0000256" key="9">
    <source>
        <dbReference type="ARBA" id="ARBA00022786"/>
    </source>
</evidence>
<evidence type="ECO:0000313" key="12">
    <source>
        <dbReference type="EMBL" id="CAH8384507.1"/>
    </source>
</evidence>
<comment type="caution">
    <text evidence="12">The sequence shown here is derived from an EMBL/GenBank/DDBJ whole genome shotgun (WGS) entry which is preliminary data.</text>
</comment>
<reference evidence="12 13" key="1">
    <citation type="submission" date="2022-03" db="EMBL/GenBank/DDBJ databases">
        <authorList>
            <person name="Macdonald S."/>
            <person name="Ahmed S."/>
            <person name="Newling K."/>
        </authorList>
    </citation>
    <scope>NUCLEOTIDE SEQUENCE [LARGE SCALE GENOMIC DNA]</scope>
</reference>
<evidence type="ECO:0000259" key="11">
    <source>
        <dbReference type="PROSITE" id="PS51873"/>
    </source>
</evidence>
<dbReference type="EMBL" id="CAKOAT010626265">
    <property type="protein sequence ID" value="CAH8384507.1"/>
    <property type="molecule type" value="Genomic_DNA"/>
</dbReference>
<dbReference type="Gene3D" id="1.20.120.1750">
    <property type="match status" value="1"/>
</dbReference>
<comment type="catalytic activity">
    <reaction evidence="1">
        <text>[E2 ubiquitin-conjugating enzyme]-S-ubiquitinyl-L-cysteine + [acceptor protein]-L-lysine = [E2 ubiquitin-conjugating enzyme]-L-cysteine + [acceptor protein]-N(6)-ubiquitinyl-L-lysine.</text>
        <dbReference type="EC" id="2.3.2.31"/>
    </reaction>
</comment>
<evidence type="ECO:0000256" key="4">
    <source>
        <dbReference type="ARBA" id="ARBA00012251"/>
    </source>
</evidence>
<dbReference type="InterPro" id="IPR002156">
    <property type="entry name" value="RNaseH_domain"/>
</dbReference>
<dbReference type="AlphaFoldDB" id="A0ABC8LLC0"/>
<dbReference type="SUPFAM" id="SSF57850">
    <property type="entry name" value="RING/U-box"/>
    <property type="match status" value="3"/>
</dbReference>
<feature type="domain" description="RING-type" evidence="11">
    <location>
        <begin position="188"/>
        <end position="409"/>
    </location>
</feature>
<dbReference type="EC" id="2.3.2.31" evidence="4"/>
<comment type="cofactor">
    <cofactor evidence="2">
        <name>Zn(2+)</name>
        <dbReference type="ChEBI" id="CHEBI:29105"/>
    </cofactor>
</comment>
<dbReference type="GO" id="GO:0061630">
    <property type="term" value="F:ubiquitin protein ligase activity"/>
    <property type="evidence" value="ECO:0007669"/>
    <property type="project" value="UniProtKB-EC"/>
</dbReference>
<dbReference type="FunFam" id="1.20.120.1750:FF:000019">
    <property type="entry name" value="RBR-type E3 ubiquitin transferase"/>
    <property type="match status" value="1"/>
</dbReference>
<name>A0ABC8LLC0_ERUVS</name>
<evidence type="ECO:0000256" key="10">
    <source>
        <dbReference type="ARBA" id="ARBA00022833"/>
    </source>
</evidence>
<keyword evidence="9" id="KW-0833">Ubl conjugation pathway</keyword>
<gene>
    <name evidence="12" type="ORF">ERUC_LOCUS36990</name>
</gene>